<dbReference type="EMBL" id="BSXW01000631">
    <property type="protein sequence ID" value="GMF26826.1"/>
    <property type="molecule type" value="Genomic_DNA"/>
</dbReference>
<dbReference type="Pfam" id="PF13191">
    <property type="entry name" value="AAA_16"/>
    <property type="match status" value="1"/>
</dbReference>
<reference evidence="2" key="1">
    <citation type="submission" date="2023-04" db="EMBL/GenBank/DDBJ databases">
        <title>Phytophthora lilii NBRC 32176.</title>
        <authorList>
            <person name="Ichikawa N."/>
            <person name="Sato H."/>
            <person name="Tonouchi N."/>
        </authorList>
    </citation>
    <scope>NUCLEOTIDE SEQUENCE</scope>
    <source>
        <strain evidence="2">NBRC 32176</strain>
    </source>
</reference>
<evidence type="ECO:0000313" key="3">
    <source>
        <dbReference type="Proteomes" id="UP001165083"/>
    </source>
</evidence>
<dbReference type="Proteomes" id="UP001165083">
    <property type="component" value="Unassembled WGS sequence"/>
</dbReference>
<gene>
    <name evidence="2" type="ORF">Plil01_001118800</name>
</gene>
<accession>A0A9W6X1G1</accession>
<evidence type="ECO:0000313" key="2">
    <source>
        <dbReference type="EMBL" id="GMF26826.1"/>
    </source>
</evidence>
<dbReference type="AlphaFoldDB" id="A0A9W6X1G1"/>
<comment type="caution">
    <text evidence="2">The sequence shown here is derived from an EMBL/GenBank/DDBJ whole genome shotgun (WGS) entry which is preliminary data.</text>
</comment>
<feature type="domain" description="Orc1-like AAA ATPase" evidence="1">
    <location>
        <begin position="90"/>
        <end position="238"/>
    </location>
</feature>
<proteinExistence type="predicted"/>
<evidence type="ECO:0000259" key="1">
    <source>
        <dbReference type="Pfam" id="PF13191"/>
    </source>
</evidence>
<dbReference type="PANTHER" id="PTHR47691:SF3">
    <property type="entry name" value="HTH-TYPE TRANSCRIPTIONAL REGULATOR RV0890C-RELATED"/>
    <property type="match status" value="1"/>
</dbReference>
<dbReference type="OrthoDB" id="10003345at2759"/>
<dbReference type="InterPro" id="IPR041664">
    <property type="entry name" value="AAA_16"/>
</dbReference>
<sequence>MEFAKAFYTALFAGHSVAKSFHIGRVQADIAVAGGGSTGGCSEFKLLGDGDHDDAPFRDVPMGDCVETDMGGRRGTKTTVNECDAVAEVFVGRSLEVHQVFKSLVEGARLVSITGERGIGKTEVALQCAEYATERRVFSHIFYLRLSAADDGDDACADACKQHAELESSALVSKFAKCLSLQASSLDELAERARQRCEVERDGDGSSFLLILDGCNRAQRQNPRFRAIVAMLLRRVNSLALLLTGDGKFGAMDGVGEKIVPVGPLPPADAALLFTLRAPRKIKAHEMGGSTDLEAFGEHPIIKSLRGHPRTICAVRRYRCASLLVT</sequence>
<keyword evidence="3" id="KW-1185">Reference proteome</keyword>
<protein>
    <submittedName>
        <fullName evidence="2">Unnamed protein product</fullName>
    </submittedName>
</protein>
<dbReference type="PANTHER" id="PTHR47691">
    <property type="entry name" value="REGULATOR-RELATED"/>
    <property type="match status" value="1"/>
</dbReference>
<dbReference type="Gene3D" id="3.40.50.300">
    <property type="entry name" value="P-loop containing nucleotide triphosphate hydrolases"/>
    <property type="match status" value="1"/>
</dbReference>
<dbReference type="InterPro" id="IPR027417">
    <property type="entry name" value="P-loop_NTPase"/>
</dbReference>
<dbReference type="SUPFAM" id="SSF52540">
    <property type="entry name" value="P-loop containing nucleoside triphosphate hydrolases"/>
    <property type="match status" value="1"/>
</dbReference>
<name>A0A9W6X1G1_9STRA</name>
<organism evidence="2 3">
    <name type="scientific">Phytophthora lilii</name>
    <dbReference type="NCBI Taxonomy" id="2077276"/>
    <lineage>
        <taxon>Eukaryota</taxon>
        <taxon>Sar</taxon>
        <taxon>Stramenopiles</taxon>
        <taxon>Oomycota</taxon>
        <taxon>Peronosporomycetes</taxon>
        <taxon>Peronosporales</taxon>
        <taxon>Peronosporaceae</taxon>
        <taxon>Phytophthora</taxon>
    </lineage>
</organism>